<name>A0A2X3D138_KLEPN</name>
<dbReference type="GO" id="GO:0050626">
    <property type="term" value="F:trimethylamine-N-oxide reductase (cytochrome c) activity"/>
    <property type="evidence" value="ECO:0007669"/>
    <property type="project" value="UniProtKB-EC"/>
</dbReference>
<protein>
    <submittedName>
        <fullName evidence="1">Biotin sulfoxide reductase</fullName>
        <ecNumber evidence="1">1.7.2.3</ecNumber>
    </submittedName>
</protein>
<evidence type="ECO:0000313" key="1">
    <source>
        <dbReference type="EMBL" id="SQC18081.1"/>
    </source>
</evidence>
<sequence length="62" mass="6622">MPYVVGGNEVYQQQTSWPLVLEHSEVVVLWSANPLNTLKLPGMPPTSKGSRGLIGCARAVSG</sequence>
<dbReference type="Gene3D" id="3.40.228.10">
    <property type="entry name" value="Dimethylsulfoxide Reductase, domain 2"/>
    <property type="match status" value="1"/>
</dbReference>
<accession>A0A2X3D138</accession>
<evidence type="ECO:0000313" key="2">
    <source>
        <dbReference type="Proteomes" id="UP000251123"/>
    </source>
</evidence>
<reference evidence="1 2" key="1">
    <citation type="submission" date="2018-06" db="EMBL/GenBank/DDBJ databases">
        <authorList>
            <consortium name="Pathogen Informatics"/>
            <person name="Doyle S."/>
        </authorList>
    </citation>
    <scope>NUCLEOTIDE SEQUENCE [LARGE SCALE GENOMIC DNA]</scope>
    <source>
        <strain evidence="1 2">NCTC9601</strain>
    </source>
</reference>
<proteinExistence type="predicted"/>
<dbReference type="AlphaFoldDB" id="A0A2X3D138"/>
<dbReference type="EC" id="1.7.2.3" evidence="1"/>
<dbReference type="EMBL" id="UASN01000022">
    <property type="protein sequence ID" value="SQC18081.1"/>
    <property type="molecule type" value="Genomic_DNA"/>
</dbReference>
<organism evidence="1 2">
    <name type="scientific">Klebsiella pneumoniae</name>
    <dbReference type="NCBI Taxonomy" id="573"/>
    <lineage>
        <taxon>Bacteria</taxon>
        <taxon>Pseudomonadati</taxon>
        <taxon>Pseudomonadota</taxon>
        <taxon>Gammaproteobacteria</taxon>
        <taxon>Enterobacterales</taxon>
        <taxon>Enterobacteriaceae</taxon>
        <taxon>Klebsiella/Raoultella group</taxon>
        <taxon>Klebsiella</taxon>
        <taxon>Klebsiella pneumoniae complex</taxon>
    </lineage>
</organism>
<dbReference type="Proteomes" id="UP000251123">
    <property type="component" value="Unassembled WGS sequence"/>
</dbReference>
<gene>
    <name evidence="1" type="primary">torZ_2</name>
    <name evidence="1" type="ORF">NCTC9601_05104</name>
</gene>
<keyword evidence="1" id="KW-0560">Oxidoreductase</keyword>